<feature type="compositionally biased region" description="Acidic residues" evidence="11">
    <location>
        <begin position="94"/>
        <end position="119"/>
    </location>
</feature>
<organism evidence="12 13">
    <name type="scientific">Kazachstania africana (strain ATCC 22294 / BCRC 22015 / CBS 2517 / CECT 1963 / NBRC 1671 / NRRL Y-8276)</name>
    <name type="common">Yeast</name>
    <name type="synonym">Kluyveromyces africanus</name>
    <dbReference type="NCBI Taxonomy" id="1071382"/>
    <lineage>
        <taxon>Eukaryota</taxon>
        <taxon>Fungi</taxon>
        <taxon>Dikarya</taxon>
        <taxon>Ascomycota</taxon>
        <taxon>Saccharomycotina</taxon>
        <taxon>Saccharomycetes</taxon>
        <taxon>Saccharomycetales</taxon>
        <taxon>Saccharomycetaceae</taxon>
        <taxon>Kazachstania</taxon>
    </lineage>
</organism>
<feature type="region of interest" description="Disordered" evidence="11">
    <location>
        <begin position="54"/>
        <end position="160"/>
    </location>
</feature>
<evidence type="ECO:0000256" key="7">
    <source>
        <dbReference type="ARBA" id="ARBA00023274"/>
    </source>
</evidence>
<dbReference type="GO" id="GO:0032040">
    <property type="term" value="C:small-subunit processome"/>
    <property type="evidence" value="ECO:0007669"/>
    <property type="project" value="EnsemblFungi"/>
</dbReference>
<protein>
    <recommendedName>
        <fullName evidence="9">rRNA biogenesis protein RRP36</fullName>
    </recommendedName>
</protein>
<comment type="function">
    <text evidence="8 9">Component of the 90S pre-ribosome involved in the maturation of rRNAs. Required for early cleavages of the pre-RNAs in the 40S ribosomal subunit maturation pathway.</text>
</comment>
<evidence type="ECO:0000256" key="11">
    <source>
        <dbReference type="SAM" id="MobiDB-lite"/>
    </source>
</evidence>
<dbReference type="HOGENOM" id="CLU_048802_3_0_1"/>
<keyword evidence="6 9" id="KW-0539">Nucleus</keyword>
<keyword evidence="13" id="KW-1185">Reference proteome</keyword>
<dbReference type="GO" id="GO:0030686">
    <property type="term" value="C:90S preribosome"/>
    <property type="evidence" value="ECO:0007669"/>
    <property type="project" value="EnsemblFungi"/>
</dbReference>
<feature type="compositionally biased region" description="Basic and acidic residues" evidence="11">
    <location>
        <begin position="72"/>
        <end position="93"/>
    </location>
</feature>
<dbReference type="PANTHER" id="PTHR21738:SF0">
    <property type="entry name" value="RIBOSOMAL RNA PROCESSING PROTEIN 36 HOMOLOG"/>
    <property type="match status" value="1"/>
</dbReference>
<feature type="compositionally biased region" description="Basic residues" evidence="11">
    <location>
        <begin position="124"/>
        <end position="134"/>
    </location>
</feature>
<evidence type="ECO:0000256" key="8">
    <source>
        <dbReference type="ARBA" id="ARBA00025053"/>
    </source>
</evidence>
<dbReference type="InterPro" id="IPR009292">
    <property type="entry name" value="RRP36"/>
</dbReference>
<gene>
    <name evidence="12" type="primary">KAFR0A04260</name>
    <name evidence="12" type="ORF">KAFR_0A04260</name>
</gene>
<reference evidence="12 13" key="1">
    <citation type="journal article" date="2011" name="Proc. Natl. Acad. Sci. U.S.A.">
        <title>Evolutionary erosion of yeast sex chromosomes by mating-type switching accidents.</title>
        <authorList>
            <person name="Gordon J.L."/>
            <person name="Armisen D."/>
            <person name="Proux-Wera E."/>
            <person name="Oheigeartaigh S.S."/>
            <person name="Byrne K.P."/>
            <person name="Wolfe K.H."/>
        </authorList>
    </citation>
    <scope>NUCLEOTIDE SEQUENCE [LARGE SCALE GENOMIC DNA]</scope>
    <source>
        <strain evidence="13">ATCC 22294 / BCRC 22015 / CBS 2517 / CECT 1963 / NBRC 1671 / NRRL Y-8276</strain>
    </source>
</reference>
<dbReference type="PANTHER" id="PTHR21738">
    <property type="entry name" value="RIBOSOMAL RNA PROCESSING PROTEIN 36 HOMOLOG"/>
    <property type="match status" value="1"/>
</dbReference>
<dbReference type="Proteomes" id="UP000005220">
    <property type="component" value="Chromosome 1"/>
</dbReference>
<name>H2ANB1_KAZAF</name>
<dbReference type="AlphaFoldDB" id="H2ANB1"/>
<evidence type="ECO:0000256" key="2">
    <source>
        <dbReference type="ARBA" id="ARBA00009418"/>
    </source>
</evidence>
<dbReference type="Pfam" id="PF06102">
    <property type="entry name" value="RRP36"/>
    <property type="match status" value="1"/>
</dbReference>
<keyword evidence="3 9" id="KW-0690">Ribosome biogenesis</keyword>
<dbReference type="EMBL" id="HE650821">
    <property type="protein sequence ID" value="CCF55861.1"/>
    <property type="molecule type" value="Genomic_DNA"/>
</dbReference>
<sequence length="306" mass="36368">MSYFFKNIKPGLESDEDDELDDVLSRTIVGKNKFDEEDELSDDEMKTLSFGSLKKAESMLDEEDGRGKKKVKNSERDAKIVRKGEAKTFREEAFSDSDDSNDDQSDSEGDSDGAFFEEENGQKHQQRKMGKHKHAPAEQSSKKRVSKIRQIPGIKNQSSNLYQDIRFDRSLGDEADVAKIRRRYKFLDEYREKEIEELQGMLHDRKFMSKITDKDRDEMQNRLVSMKSKLQTIKNKDLEQQIVKEYENKINESNNSRYHLKNSEKRKVIQKWKFDHMKAKQREKVMERKRKKRLGKEFKQFEFHQR</sequence>
<evidence type="ECO:0000256" key="6">
    <source>
        <dbReference type="ARBA" id="ARBA00023242"/>
    </source>
</evidence>
<dbReference type="RefSeq" id="XP_003954996.1">
    <property type="nucleotide sequence ID" value="XM_003954947.1"/>
</dbReference>
<proteinExistence type="inferred from homology"/>
<evidence type="ECO:0000313" key="12">
    <source>
        <dbReference type="EMBL" id="CCF55861.1"/>
    </source>
</evidence>
<dbReference type="KEGG" id="kaf:KAFR_0A04260"/>
<keyword evidence="4 9" id="KW-0698">rRNA processing</keyword>
<dbReference type="FunCoup" id="H2ANB1">
    <property type="interactions" value="618"/>
</dbReference>
<dbReference type="GeneID" id="13886279"/>
<dbReference type="GO" id="GO:0000462">
    <property type="term" value="P:maturation of SSU-rRNA from tricistronic rRNA transcript (SSU-rRNA, 5.8S rRNA, LSU-rRNA)"/>
    <property type="evidence" value="ECO:0007669"/>
    <property type="project" value="EnsemblFungi"/>
</dbReference>
<evidence type="ECO:0000256" key="3">
    <source>
        <dbReference type="ARBA" id="ARBA00022517"/>
    </source>
</evidence>
<evidence type="ECO:0000256" key="9">
    <source>
        <dbReference type="RuleBase" id="RU368027"/>
    </source>
</evidence>
<dbReference type="eggNOG" id="KOG3190">
    <property type="taxonomic scope" value="Eukaryota"/>
</dbReference>
<evidence type="ECO:0000256" key="4">
    <source>
        <dbReference type="ARBA" id="ARBA00022552"/>
    </source>
</evidence>
<comment type="subcellular location">
    <subcellularLocation>
        <location evidence="1 9">Nucleus</location>
        <location evidence="1 9">Nucleolus</location>
    </subcellularLocation>
</comment>
<dbReference type="InParanoid" id="H2ANB1"/>
<keyword evidence="5 10" id="KW-0175">Coiled coil</keyword>
<evidence type="ECO:0000313" key="13">
    <source>
        <dbReference type="Proteomes" id="UP000005220"/>
    </source>
</evidence>
<evidence type="ECO:0000256" key="5">
    <source>
        <dbReference type="ARBA" id="ARBA00023054"/>
    </source>
</evidence>
<dbReference type="OrthoDB" id="448446at2759"/>
<evidence type="ECO:0000256" key="1">
    <source>
        <dbReference type="ARBA" id="ARBA00004604"/>
    </source>
</evidence>
<feature type="coiled-coil region" evidence="10">
    <location>
        <begin position="216"/>
        <end position="256"/>
    </location>
</feature>
<accession>H2ANB1</accession>
<keyword evidence="7 9" id="KW-0687">Ribonucleoprotein</keyword>
<evidence type="ECO:0000256" key="10">
    <source>
        <dbReference type="SAM" id="Coils"/>
    </source>
</evidence>
<comment type="subunit">
    <text evidence="9">Associates with 90S and pre-40S pre-ribosomal particles.</text>
</comment>
<comment type="similarity">
    <text evidence="2 9">Belongs to the RRP36 family.</text>
</comment>
<dbReference type="STRING" id="1071382.H2ANB1"/>